<dbReference type="InterPro" id="IPR036421">
    <property type="entry name" value="Fe_dep_repressor_sf"/>
</dbReference>
<evidence type="ECO:0000313" key="7">
    <source>
        <dbReference type="Proteomes" id="UP000199079"/>
    </source>
</evidence>
<dbReference type="InterPro" id="IPR036390">
    <property type="entry name" value="WH_DNA-bd_sf"/>
</dbReference>
<dbReference type="GO" id="GO:0003700">
    <property type="term" value="F:DNA-binding transcription factor activity"/>
    <property type="evidence" value="ECO:0007669"/>
    <property type="project" value="InterPro"/>
</dbReference>
<dbReference type="GO" id="GO:0003677">
    <property type="term" value="F:DNA binding"/>
    <property type="evidence" value="ECO:0007669"/>
    <property type="project" value="UniProtKB-KW"/>
</dbReference>
<reference evidence="7" key="1">
    <citation type="submission" date="2016-10" db="EMBL/GenBank/DDBJ databases">
        <authorList>
            <person name="Varghese N."/>
            <person name="Submissions S."/>
        </authorList>
    </citation>
    <scope>NUCLEOTIDE SEQUENCE [LARGE SCALE GENOMIC DNA]</scope>
    <source>
        <strain evidence="7">DC30,IBRC 10041,KCTC 4046</strain>
    </source>
</reference>
<dbReference type="PANTHER" id="PTHR33238">
    <property type="entry name" value="IRON (METAL) DEPENDENT REPRESSOR, DTXR FAMILY"/>
    <property type="match status" value="1"/>
</dbReference>
<protein>
    <submittedName>
        <fullName evidence="6">Iron (Metal) dependent repressor, DtxR family</fullName>
    </submittedName>
</protein>
<sequence length="139" mass="15605">MGSRDRYLKVIYALERTRVADTFIATGAVADVLDVHPSSATEMFAKLESDGLLHYEKYTGVTLTDAGRDRGRALLENSCLIQRFLRDVLEVTDYREEARAIEPVLNADVADRLSLLIDRPPECPDCFDGETGRCSYLDE</sequence>
<dbReference type="InterPro" id="IPR050536">
    <property type="entry name" value="DtxR_MntR_Metal-Reg"/>
</dbReference>
<evidence type="ECO:0000256" key="4">
    <source>
        <dbReference type="ARBA" id="ARBA00023163"/>
    </source>
</evidence>
<dbReference type="Gene3D" id="1.10.10.10">
    <property type="entry name" value="Winged helix-like DNA-binding domain superfamily/Winged helix DNA-binding domain"/>
    <property type="match status" value="1"/>
</dbReference>
<dbReference type="Pfam" id="PF01325">
    <property type="entry name" value="Fe_dep_repress"/>
    <property type="match status" value="1"/>
</dbReference>
<dbReference type="InterPro" id="IPR001367">
    <property type="entry name" value="Fe_dep_repressor"/>
</dbReference>
<keyword evidence="7" id="KW-1185">Reference proteome</keyword>
<dbReference type="InterPro" id="IPR022687">
    <property type="entry name" value="HTH_DTXR"/>
</dbReference>
<dbReference type="SMART" id="SM00529">
    <property type="entry name" value="HTH_DTXR"/>
    <property type="match status" value="1"/>
</dbReference>
<dbReference type="EMBL" id="FNPC01000009">
    <property type="protein sequence ID" value="SDY73313.1"/>
    <property type="molecule type" value="Genomic_DNA"/>
</dbReference>
<dbReference type="GO" id="GO:0046914">
    <property type="term" value="F:transition metal ion binding"/>
    <property type="evidence" value="ECO:0007669"/>
    <property type="project" value="InterPro"/>
</dbReference>
<dbReference type="RefSeq" id="WP_092734142.1">
    <property type="nucleotide sequence ID" value="NZ_FNPC01000009.1"/>
</dbReference>
<feature type="domain" description="HTH dtxR-type" evidence="5">
    <location>
        <begin position="1"/>
        <end position="64"/>
    </location>
</feature>
<dbReference type="InterPro" id="IPR022689">
    <property type="entry name" value="Iron_dep_repressor"/>
</dbReference>
<dbReference type="AlphaFoldDB" id="A0A1H3M9P9"/>
<evidence type="ECO:0000256" key="3">
    <source>
        <dbReference type="ARBA" id="ARBA00023125"/>
    </source>
</evidence>
<keyword evidence="2" id="KW-0805">Transcription regulation</keyword>
<evidence type="ECO:0000256" key="2">
    <source>
        <dbReference type="ARBA" id="ARBA00023015"/>
    </source>
</evidence>
<gene>
    <name evidence="6" type="ORF">SAMN05216564_1099</name>
</gene>
<evidence type="ECO:0000256" key="1">
    <source>
        <dbReference type="ARBA" id="ARBA00007871"/>
    </source>
</evidence>
<evidence type="ECO:0000259" key="5">
    <source>
        <dbReference type="PROSITE" id="PS50944"/>
    </source>
</evidence>
<dbReference type="SUPFAM" id="SSF47979">
    <property type="entry name" value="Iron-dependent repressor protein, dimerization domain"/>
    <property type="match status" value="1"/>
</dbReference>
<dbReference type="SUPFAM" id="SSF46785">
    <property type="entry name" value="Winged helix' DNA-binding domain"/>
    <property type="match status" value="1"/>
</dbReference>
<name>A0A1H3M9P9_9EURY</name>
<dbReference type="InterPro" id="IPR036388">
    <property type="entry name" value="WH-like_DNA-bd_sf"/>
</dbReference>
<organism evidence="6 7">
    <name type="scientific">Halopenitus persicus</name>
    <dbReference type="NCBI Taxonomy" id="1048396"/>
    <lineage>
        <taxon>Archaea</taxon>
        <taxon>Methanobacteriati</taxon>
        <taxon>Methanobacteriota</taxon>
        <taxon>Stenosarchaea group</taxon>
        <taxon>Halobacteria</taxon>
        <taxon>Halobacteriales</taxon>
        <taxon>Haloferacaceae</taxon>
        <taxon>Halopenitus</taxon>
    </lineage>
</organism>
<keyword evidence="3" id="KW-0238">DNA-binding</keyword>
<dbReference type="Proteomes" id="UP000199079">
    <property type="component" value="Unassembled WGS sequence"/>
</dbReference>
<accession>A0A1H3M9P9</accession>
<dbReference type="PANTHER" id="PTHR33238:SF7">
    <property type="entry name" value="IRON-DEPENDENT TRANSCRIPTIONAL REGULATOR"/>
    <property type="match status" value="1"/>
</dbReference>
<dbReference type="GO" id="GO:0046983">
    <property type="term" value="F:protein dimerization activity"/>
    <property type="evidence" value="ECO:0007669"/>
    <property type="project" value="InterPro"/>
</dbReference>
<dbReference type="PROSITE" id="PS50944">
    <property type="entry name" value="HTH_DTXR"/>
    <property type="match status" value="1"/>
</dbReference>
<proteinExistence type="inferred from homology"/>
<evidence type="ECO:0000313" key="6">
    <source>
        <dbReference type="EMBL" id="SDY73313.1"/>
    </source>
</evidence>
<dbReference type="Pfam" id="PF02742">
    <property type="entry name" value="Fe_dep_repr_C"/>
    <property type="match status" value="1"/>
</dbReference>
<dbReference type="OrthoDB" id="311420at2157"/>
<keyword evidence="4" id="KW-0804">Transcription</keyword>
<comment type="similarity">
    <text evidence="1">Belongs to the DtxR/MntR family.</text>
</comment>